<dbReference type="PANTHER" id="PTHR12049:SF7">
    <property type="entry name" value="PROTEIN ARGININE METHYLTRANSFERASE NDUFAF7, MITOCHONDRIAL"/>
    <property type="match status" value="1"/>
</dbReference>
<dbReference type="Gene3D" id="3.40.50.12710">
    <property type="match status" value="1"/>
</dbReference>
<dbReference type="InterPro" id="IPR003788">
    <property type="entry name" value="NDUFAF7"/>
</dbReference>
<dbReference type="InterPro" id="IPR029063">
    <property type="entry name" value="SAM-dependent_MTases_sf"/>
</dbReference>
<evidence type="ECO:0000256" key="1">
    <source>
        <dbReference type="ARBA" id="ARBA00022603"/>
    </source>
</evidence>
<dbReference type="GO" id="GO:0032259">
    <property type="term" value="P:methylation"/>
    <property type="evidence" value="ECO:0007669"/>
    <property type="project" value="UniProtKB-KW"/>
</dbReference>
<keyword evidence="1" id="KW-0489">Methyltransferase</keyword>
<dbReference type="Proteomes" id="UP000256379">
    <property type="component" value="Unassembled WGS sequence"/>
</dbReference>
<dbReference type="EMBL" id="NXLQ01000006">
    <property type="protein sequence ID" value="RDU66241.1"/>
    <property type="molecule type" value="Genomic_DNA"/>
</dbReference>
<dbReference type="AlphaFoldDB" id="A0A3D8INT3"/>
<name>A0A3D8INT3_9HELI</name>
<dbReference type="GO" id="GO:0035243">
    <property type="term" value="F:protein-arginine omega-N symmetric methyltransferase activity"/>
    <property type="evidence" value="ECO:0007669"/>
    <property type="project" value="TreeGrafter"/>
</dbReference>
<dbReference type="RefSeq" id="WP_115542801.1">
    <property type="nucleotide sequence ID" value="NZ_NXLQ01000006.1"/>
</dbReference>
<dbReference type="OrthoDB" id="9794208at2"/>
<evidence type="ECO:0000313" key="3">
    <source>
        <dbReference type="EMBL" id="RDU66241.1"/>
    </source>
</evidence>
<proteinExistence type="predicted"/>
<keyword evidence="2" id="KW-0808">Transferase</keyword>
<sequence>MREKTHFSHFMFQWLYDSKMGYYTKNNVGKTGDFYTSVSLTKFFGGAISRFILKILESSKLSLPIYIVEIGSNNGDLVADIAEFIKAFSNEVFVASTFCVVEPLQQLIPLQKENFYTRITQRFQKELHIFSSFQELDLFAKNNIFFIANELFDSMPCEVVRDCSMLYYKNKNFIWDKLDSEVVKFYEQYNPKGFEIPLSWDTFIADLSSQIHQKWFFLTFDYGDFLAREMNLRIFYKHRVHNFYEELEQGKILDFFMKSDISYDVDFSLLCRIFQRYGAKEEFCLTQAKALIDMCEILEVFESFTQHFTPNTLLKQRTKLQGLILPNAMGERFKTLCISQI</sequence>
<organism evidence="3 4">
    <name type="scientific">Helicobacter didelphidarum</name>
    <dbReference type="NCBI Taxonomy" id="2040648"/>
    <lineage>
        <taxon>Bacteria</taxon>
        <taxon>Pseudomonadati</taxon>
        <taxon>Campylobacterota</taxon>
        <taxon>Epsilonproteobacteria</taxon>
        <taxon>Campylobacterales</taxon>
        <taxon>Helicobacteraceae</taxon>
        <taxon>Helicobacter</taxon>
    </lineage>
</organism>
<dbReference type="PANTHER" id="PTHR12049">
    <property type="entry name" value="PROTEIN ARGININE METHYLTRANSFERASE NDUFAF7, MITOCHONDRIAL"/>
    <property type="match status" value="1"/>
</dbReference>
<reference evidence="3 4" key="1">
    <citation type="submission" date="2018-04" db="EMBL/GenBank/DDBJ databases">
        <title>Novel Campyloabacter and Helicobacter Species and Strains.</title>
        <authorList>
            <person name="Mannion A.J."/>
            <person name="Shen Z."/>
            <person name="Fox J.G."/>
        </authorList>
    </citation>
    <scope>NUCLEOTIDE SEQUENCE [LARGE SCALE GENOMIC DNA]</scope>
    <source>
        <strain evidence="3 4">MIT 17-337</strain>
    </source>
</reference>
<evidence type="ECO:0000256" key="2">
    <source>
        <dbReference type="ARBA" id="ARBA00022679"/>
    </source>
</evidence>
<protein>
    <recommendedName>
        <fullName evidence="5">SAM-dependent methyltransferase</fullName>
    </recommendedName>
</protein>
<keyword evidence="4" id="KW-1185">Reference proteome</keyword>
<dbReference type="InterPro" id="IPR038375">
    <property type="entry name" value="NDUFAF7_sf"/>
</dbReference>
<gene>
    <name evidence="3" type="ORF">CQA53_04315</name>
</gene>
<accession>A0A3D8INT3</accession>
<evidence type="ECO:0000313" key="4">
    <source>
        <dbReference type="Proteomes" id="UP000256379"/>
    </source>
</evidence>
<evidence type="ECO:0008006" key="5">
    <source>
        <dbReference type="Google" id="ProtNLM"/>
    </source>
</evidence>
<dbReference type="SUPFAM" id="SSF53335">
    <property type="entry name" value="S-adenosyl-L-methionine-dependent methyltransferases"/>
    <property type="match status" value="1"/>
</dbReference>
<comment type="caution">
    <text evidence="3">The sequence shown here is derived from an EMBL/GenBank/DDBJ whole genome shotgun (WGS) entry which is preliminary data.</text>
</comment>
<dbReference type="Pfam" id="PF02636">
    <property type="entry name" value="Methyltransf_28"/>
    <property type="match status" value="1"/>
</dbReference>